<name>A0A0P6IR17_9CRUS</name>
<sequence length="1229" mass="138950">MALILDLVSGDIALFHVFTWLDIGSVHQDLKELLKDETENIRYSFPQLLIAFIKEQSLSIVKLHNIHPYELHTISSPKRENVLPTVNNLTLSSPSPNFKNNGSCQETRKIRKITPQRLDLSSDSAFPSLQHSTQTREIPKKRRINPTQLIESPVATRVPLQFGSCSRPSPPALGHNAFNQALEQSCHKSLDQERALLKEKKHQIMIPTISDLGSNTPKNWMCVEPDINFVTKQSQLGRLSALFSFCLSRNLVPSVFSEIQFLIQLLVLRVSPAKLKQTHLAQSLLDSVHNCVYFSAKTLEQVESIWCHVDQSILQQLRHNPRLLLFCSEWTNDKLPKLISSITNVDRIPPHKTVANVAFQTETDNRFNFASDSSFQVFRKQRDQFCEAWQIWKVNSSIPGWNMSIALQKMIQSLVDLRRDCVNYAHLARLFRLQLLNVAQLVKPVNELEEPDGPLGQLQSSDPDKLRRLRDRITNPPESRPARCIGTENDIKMLRRDCVNYAHLARLFRLQLLNVAQLVKPVNELEEPDGPLGQLQSSDPDKLRRLRDRITNPPESRPARCIGTENDIKMHFEGDQEFFRDFILLAASPAFNEHLKNSLVSGIEDLSSSEDCDDRAQFAETIIALQVMAKFLGFLHFYPHASADHLPEHIFHHLSRLRISQREPIDLVSYIKDAFHRGRLVLVIPWVVTYLTLADPVSLCLPGFHSVLCHLIFVYRKAELAPANSFLIRILLGWLFSQSNFPLPLLAKPDDDLLIEFGNLSLATTDDQLPRLDQSRLVDSSLVHQCCPFLWSWKHLLAEFACSDAKSSGEKASLSRKITPVSAEENPSPVKAPAVKTLQQSLEENFFHNQPSSVKRTVEFVAERLASNVVRDVRHQIIPRLVLNAQATLKTWPSTAKDPVESLCLQLCVDVRNEAASAATSAIASLESTLTALLPNDLLPPVRRVCVSIASKLTQGKVLDWIQLHVTKSLFKNDLEVELAKLDKSCARRVTTPGCPTASDKPQVVHDSTTQAPSFLIDRLKTLIRQVIRDASKVTEQDLTDLLSDSEGTLHRRVDVTPIVSKCLQQLTFDLLFIVCVFQPESVGSQTITAWVAFWCKTYPSVDPAETEEPVQPPGALISTCVWQVLTPKQLLLLAQSTSPRESWNHVTTLLLQLMKSGLVRYKDVQEQAIAVVRQEWPQELLGRFATCVRDIVDWHRNKKSDPNLSTAESCEDDGLLSWLSWFCAQDDL</sequence>
<feature type="domain" description="Codanin-1 C-terminal" evidence="1">
    <location>
        <begin position="773"/>
        <end position="890"/>
    </location>
</feature>
<dbReference type="GO" id="GO:0006325">
    <property type="term" value="P:chromatin organization"/>
    <property type="evidence" value="ECO:0007669"/>
    <property type="project" value="TreeGrafter"/>
</dbReference>
<dbReference type="PANTHER" id="PTHR28678:SF1">
    <property type="entry name" value="CODANIN-1"/>
    <property type="match status" value="1"/>
</dbReference>
<dbReference type="GO" id="GO:0005634">
    <property type="term" value="C:nucleus"/>
    <property type="evidence" value="ECO:0007669"/>
    <property type="project" value="TreeGrafter"/>
</dbReference>
<dbReference type="AlphaFoldDB" id="A0A0P6IR17"/>
<proteinExistence type="predicted"/>
<reference evidence="2" key="1">
    <citation type="submission" date="2015-10" db="EMBL/GenBank/DDBJ databases">
        <title>EvidentialGene: Evidence-directed Construction of Complete mRNA Transcriptomes without Genomes.</title>
        <authorList>
            <person name="Gilbert D.G."/>
        </authorList>
    </citation>
    <scope>NUCLEOTIDE SEQUENCE</scope>
</reference>
<protein>
    <submittedName>
        <fullName evidence="2">Codanin-1</fullName>
    </submittedName>
</protein>
<evidence type="ECO:0000313" key="2">
    <source>
        <dbReference type="EMBL" id="JAN87666.1"/>
    </source>
</evidence>
<dbReference type="EMBL" id="GDIQ01007071">
    <property type="protein sequence ID" value="JAN87666.1"/>
    <property type="molecule type" value="Transcribed_RNA"/>
</dbReference>
<dbReference type="InterPro" id="IPR040031">
    <property type="entry name" value="Codanin-1"/>
</dbReference>
<organism evidence="2">
    <name type="scientific">Daphnia magna</name>
    <dbReference type="NCBI Taxonomy" id="35525"/>
    <lineage>
        <taxon>Eukaryota</taxon>
        <taxon>Metazoa</taxon>
        <taxon>Ecdysozoa</taxon>
        <taxon>Arthropoda</taxon>
        <taxon>Crustacea</taxon>
        <taxon>Branchiopoda</taxon>
        <taxon>Diplostraca</taxon>
        <taxon>Cladocera</taxon>
        <taxon>Anomopoda</taxon>
        <taxon>Daphniidae</taxon>
        <taxon>Daphnia</taxon>
    </lineage>
</organism>
<dbReference type="PANTHER" id="PTHR28678">
    <property type="entry name" value="CODANIN-1"/>
    <property type="match status" value="1"/>
</dbReference>
<dbReference type="Pfam" id="PF15296">
    <property type="entry name" value="Codanin-1_C"/>
    <property type="match status" value="1"/>
</dbReference>
<evidence type="ECO:0000259" key="1">
    <source>
        <dbReference type="Pfam" id="PF15296"/>
    </source>
</evidence>
<accession>A0A0P6IR17</accession>
<dbReference type="EMBL" id="GDIQ01065845">
    <property type="protein sequence ID" value="JAN28892.1"/>
    <property type="molecule type" value="Transcribed_RNA"/>
</dbReference>
<dbReference type="InterPro" id="IPR028171">
    <property type="entry name" value="Codanin-1_C"/>
</dbReference>